<protein>
    <submittedName>
        <fullName evidence="4">Feruloyl-CoA synthase</fullName>
    </submittedName>
</protein>
<dbReference type="InterPro" id="IPR020845">
    <property type="entry name" value="AMP-binding_CS"/>
</dbReference>
<organism evidence="4 5">
    <name type="scientific">Paenalcaligenes hominis</name>
    <dbReference type="NCBI Taxonomy" id="643674"/>
    <lineage>
        <taxon>Bacteria</taxon>
        <taxon>Pseudomonadati</taxon>
        <taxon>Pseudomonadota</taxon>
        <taxon>Betaproteobacteria</taxon>
        <taxon>Burkholderiales</taxon>
        <taxon>Alcaligenaceae</taxon>
        <taxon>Paenalcaligenes</taxon>
    </lineage>
</organism>
<reference evidence="4" key="1">
    <citation type="journal article" date="2021" name="PeerJ">
        <title>Extensive microbial diversity within the chicken gut microbiome revealed by metagenomics and culture.</title>
        <authorList>
            <person name="Gilroy R."/>
            <person name="Ravi A."/>
            <person name="Getino M."/>
            <person name="Pursley I."/>
            <person name="Horton D.L."/>
            <person name="Alikhan N.F."/>
            <person name="Baker D."/>
            <person name="Gharbi K."/>
            <person name="Hall N."/>
            <person name="Watson M."/>
            <person name="Adriaenssens E.M."/>
            <person name="Foster-Nyarko E."/>
            <person name="Jarju S."/>
            <person name="Secka A."/>
            <person name="Antonio M."/>
            <person name="Oren A."/>
            <person name="Chaudhuri R.R."/>
            <person name="La Ragione R."/>
            <person name="Hildebrand F."/>
            <person name="Pallen M.J."/>
        </authorList>
    </citation>
    <scope>NUCLEOTIDE SEQUENCE</scope>
    <source>
        <strain evidence="4">CHK175-13533</strain>
    </source>
</reference>
<evidence type="ECO:0000259" key="3">
    <source>
        <dbReference type="Pfam" id="PF00501"/>
    </source>
</evidence>
<comment type="caution">
    <text evidence="4">The sequence shown here is derived from an EMBL/GenBank/DDBJ whole genome shotgun (WGS) entry which is preliminary data.</text>
</comment>
<feature type="domain" description="AMP-dependent synthetase/ligase" evidence="3">
    <location>
        <begin position="54"/>
        <end position="434"/>
    </location>
</feature>
<dbReference type="InterPro" id="IPR042099">
    <property type="entry name" value="ANL_N_sf"/>
</dbReference>
<sequence length="630" mass="69466">MSTIKPLDSKRYRQVEILQAEPVVHKEENGVWRMHLKQALAPYDRRITDALVRGATQHPDRTFVAERCPDTDAWIRVSYGAMYSAVQHLGQALLNLGLSAERPLAILSGNDIAHLQLALAAQHVGVPYAPISTAYSLLARRYDRLAHIMQIITPGAVFVSDANAYSNAIAAVVADDVALISAQGSFQRTRRTYGFDTLLTTPITQAVAAHYQAIQPDTIAKFLFTSGSTSAPKAVTTTHQMLCANQQMLLQTFPCFGTTPPILVDWLPWSHTFGGSHNVGIVMSNGGTLYLDDGLPTEAGFARTLRNLKDISPTTYLTVPKGWDVLADALEHDKQLRERFYKNMQFFYFAGAGLSDAVWEKLDRVSAQHCGRAIRMLSGLGMTETSPSSVFTTGPMVGAAYIGLPAPGCKIKLVPNEDKLEIRIQGPHVMPGYWRDPQATAAVFDEEGYYCTGDAVAFCDPQQPELGLRFDGRLAEDFKLSTGTFVSVGPLRSRAILLGAPYIWDVAVCGLNQDEIGLLVFLREHETQKLLSASTSKLSLAQLCVQPEVKAYFHDFLQRLNQGVAGSSRRVSFIRLMDEAPSLDHHELTDKGSFNQRAILARRAELIARLYAKDDAERIEWVRAPLGEMA</sequence>
<dbReference type="AlphaFoldDB" id="A0A9D3AAR2"/>
<dbReference type="PANTHER" id="PTHR43201">
    <property type="entry name" value="ACYL-COA SYNTHETASE"/>
    <property type="match status" value="1"/>
</dbReference>
<reference evidence="4" key="2">
    <citation type="submission" date="2021-09" db="EMBL/GenBank/DDBJ databases">
        <authorList>
            <person name="Gilroy R."/>
        </authorList>
    </citation>
    <scope>NUCLEOTIDE SEQUENCE</scope>
    <source>
        <strain evidence="4">CHK175-13533</strain>
    </source>
</reference>
<evidence type="ECO:0000313" key="5">
    <source>
        <dbReference type="Proteomes" id="UP000700248"/>
    </source>
</evidence>
<name>A0A9D3AAR2_9BURK</name>
<proteinExistence type="inferred from homology"/>
<dbReference type="PANTHER" id="PTHR43201:SF5">
    <property type="entry name" value="MEDIUM-CHAIN ACYL-COA LIGASE ACSF2, MITOCHONDRIAL"/>
    <property type="match status" value="1"/>
</dbReference>
<evidence type="ECO:0000256" key="2">
    <source>
        <dbReference type="ARBA" id="ARBA00022598"/>
    </source>
</evidence>
<accession>A0A9D3AAR2</accession>
<keyword evidence="2" id="KW-0436">Ligase</keyword>
<dbReference type="RefSeq" id="WP_276830378.1">
    <property type="nucleotide sequence ID" value="NZ_DYTQ01000048.1"/>
</dbReference>
<dbReference type="GO" id="GO:0031956">
    <property type="term" value="F:medium-chain fatty acid-CoA ligase activity"/>
    <property type="evidence" value="ECO:0007669"/>
    <property type="project" value="TreeGrafter"/>
</dbReference>
<dbReference type="EMBL" id="DYTQ01000048">
    <property type="protein sequence ID" value="HJH23720.1"/>
    <property type="molecule type" value="Genomic_DNA"/>
</dbReference>
<gene>
    <name evidence="4" type="ORF">K8U84_04115</name>
</gene>
<dbReference type="InterPro" id="IPR000873">
    <property type="entry name" value="AMP-dep_synth/lig_dom"/>
</dbReference>
<evidence type="ECO:0000256" key="1">
    <source>
        <dbReference type="ARBA" id="ARBA00006432"/>
    </source>
</evidence>
<dbReference type="PROSITE" id="PS00455">
    <property type="entry name" value="AMP_BINDING"/>
    <property type="match status" value="1"/>
</dbReference>
<dbReference type="Proteomes" id="UP000700248">
    <property type="component" value="Unassembled WGS sequence"/>
</dbReference>
<comment type="similarity">
    <text evidence="1">Belongs to the ATP-dependent AMP-binding enzyme family.</text>
</comment>
<evidence type="ECO:0000313" key="4">
    <source>
        <dbReference type="EMBL" id="HJH23720.1"/>
    </source>
</evidence>
<dbReference type="Gene3D" id="3.40.50.12780">
    <property type="entry name" value="N-terminal domain of ligase-like"/>
    <property type="match status" value="1"/>
</dbReference>
<dbReference type="GO" id="GO:0006631">
    <property type="term" value="P:fatty acid metabolic process"/>
    <property type="evidence" value="ECO:0007669"/>
    <property type="project" value="TreeGrafter"/>
</dbReference>
<dbReference type="Pfam" id="PF00501">
    <property type="entry name" value="AMP-binding"/>
    <property type="match status" value="1"/>
</dbReference>
<dbReference type="SUPFAM" id="SSF56801">
    <property type="entry name" value="Acetyl-CoA synthetase-like"/>
    <property type="match status" value="1"/>
</dbReference>